<name>A0A6A6JQN1_WESOR</name>
<evidence type="ECO:0000256" key="9">
    <source>
        <dbReference type="ARBA" id="ARBA00023160"/>
    </source>
</evidence>
<evidence type="ECO:0000256" key="2">
    <source>
        <dbReference type="ARBA" id="ARBA00022516"/>
    </source>
</evidence>
<reference evidence="12" key="1">
    <citation type="journal article" date="2020" name="Stud. Mycol.">
        <title>101 Dothideomycetes genomes: a test case for predicting lifestyles and emergence of pathogens.</title>
        <authorList>
            <person name="Haridas S."/>
            <person name="Albert R."/>
            <person name="Binder M."/>
            <person name="Bloem J."/>
            <person name="Labutti K."/>
            <person name="Salamov A."/>
            <person name="Andreopoulos B."/>
            <person name="Baker S."/>
            <person name="Barry K."/>
            <person name="Bills G."/>
            <person name="Bluhm B."/>
            <person name="Cannon C."/>
            <person name="Castanera R."/>
            <person name="Culley D."/>
            <person name="Daum C."/>
            <person name="Ezra D."/>
            <person name="Gonzalez J."/>
            <person name="Henrissat B."/>
            <person name="Kuo A."/>
            <person name="Liang C."/>
            <person name="Lipzen A."/>
            <person name="Lutzoni F."/>
            <person name="Magnuson J."/>
            <person name="Mondo S."/>
            <person name="Nolan M."/>
            <person name="Ohm R."/>
            <person name="Pangilinan J."/>
            <person name="Park H.-J."/>
            <person name="Ramirez L."/>
            <person name="Alfaro M."/>
            <person name="Sun H."/>
            <person name="Tritt A."/>
            <person name="Yoshinaga Y."/>
            <person name="Zwiers L.-H."/>
            <person name="Turgeon B."/>
            <person name="Goodwin S."/>
            <person name="Spatafora J."/>
            <person name="Crous P."/>
            <person name="Grigoriev I."/>
        </authorList>
    </citation>
    <scope>NUCLEOTIDE SEQUENCE</scope>
    <source>
        <strain evidence="12">CBS 379.55</strain>
    </source>
</reference>
<dbReference type="GO" id="GO:0034625">
    <property type="term" value="P:fatty acid elongation, monounsaturated fatty acid"/>
    <property type="evidence" value="ECO:0007669"/>
    <property type="project" value="TreeGrafter"/>
</dbReference>
<dbReference type="GO" id="GO:0030148">
    <property type="term" value="P:sphingolipid biosynthetic process"/>
    <property type="evidence" value="ECO:0007669"/>
    <property type="project" value="TreeGrafter"/>
</dbReference>
<comment type="subcellular location">
    <subcellularLocation>
        <location evidence="1">Membrane</location>
        <topology evidence="1">Multi-pass membrane protein</topology>
    </subcellularLocation>
</comment>
<feature type="transmembrane region" description="Helical" evidence="10">
    <location>
        <begin position="243"/>
        <end position="264"/>
    </location>
</feature>
<evidence type="ECO:0000313" key="12">
    <source>
        <dbReference type="EMBL" id="KAF2277269.1"/>
    </source>
</evidence>
<keyword evidence="7 10" id="KW-0443">Lipid metabolism</keyword>
<feature type="region of interest" description="Disordered" evidence="11">
    <location>
        <begin position="458"/>
        <end position="550"/>
    </location>
</feature>
<dbReference type="Pfam" id="PF01151">
    <property type="entry name" value="ELO"/>
    <property type="match status" value="1"/>
</dbReference>
<keyword evidence="2 10" id="KW-0444">Lipid biosynthesis</keyword>
<accession>A0A6A6JQN1</accession>
<dbReference type="AlphaFoldDB" id="A0A6A6JQN1"/>
<keyword evidence="8 10" id="KW-0472">Membrane</keyword>
<feature type="transmembrane region" description="Helical" evidence="10">
    <location>
        <begin position="96"/>
        <end position="117"/>
    </location>
</feature>
<feature type="transmembrane region" description="Helical" evidence="10">
    <location>
        <begin position="284"/>
        <end position="304"/>
    </location>
</feature>
<feature type="compositionally biased region" description="Basic and acidic residues" evidence="11">
    <location>
        <begin position="505"/>
        <end position="550"/>
    </location>
</feature>
<evidence type="ECO:0000256" key="4">
    <source>
        <dbReference type="ARBA" id="ARBA00022692"/>
    </source>
</evidence>
<feature type="transmembrane region" description="Helical" evidence="10">
    <location>
        <begin position="401"/>
        <end position="422"/>
    </location>
</feature>
<evidence type="ECO:0000256" key="8">
    <source>
        <dbReference type="ARBA" id="ARBA00023136"/>
    </source>
</evidence>
<keyword evidence="3 10" id="KW-0808">Transferase</keyword>
<comment type="catalytic activity">
    <reaction evidence="10">
        <text>an acyl-CoA + malonyl-CoA + H(+) = a 3-oxoacyl-CoA + CO2 + CoA</text>
        <dbReference type="Rhea" id="RHEA:50252"/>
        <dbReference type="ChEBI" id="CHEBI:15378"/>
        <dbReference type="ChEBI" id="CHEBI:16526"/>
        <dbReference type="ChEBI" id="CHEBI:57287"/>
        <dbReference type="ChEBI" id="CHEBI:57384"/>
        <dbReference type="ChEBI" id="CHEBI:58342"/>
        <dbReference type="ChEBI" id="CHEBI:90726"/>
    </reaction>
    <physiologicalReaction direction="left-to-right" evidence="10">
        <dbReference type="Rhea" id="RHEA:50253"/>
    </physiologicalReaction>
</comment>
<evidence type="ECO:0000256" key="5">
    <source>
        <dbReference type="ARBA" id="ARBA00022832"/>
    </source>
</evidence>
<evidence type="ECO:0000256" key="6">
    <source>
        <dbReference type="ARBA" id="ARBA00022989"/>
    </source>
</evidence>
<feature type="compositionally biased region" description="Polar residues" evidence="11">
    <location>
        <begin position="438"/>
        <end position="448"/>
    </location>
</feature>
<dbReference type="GO" id="GO:0019367">
    <property type="term" value="P:fatty acid elongation, saturated fatty acid"/>
    <property type="evidence" value="ECO:0007669"/>
    <property type="project" value="TreeGrafter"/>
</dbReference>
<sequence>MSGVGPSLHPGEIPSWTVLKFPPDPAPDALPPPYDGSPSLRTPFPILADIYNSVLDLSVPITIATVYAVSVTLLNRYNKSRGNKPWSISKTGAFKAFVILHNVFLAAYSALTCYAMFQALKRTFPNWREPNAFIGTVDALCKIHGPRGLGDAATYDTATSKWVNKNRLIKLDPQGLPDSTDVGRMWNEGLAFWGWWFYLSKFYEVLDTVIILAKGKRSSTLQTYHHAGAMLCMWAGIRYMAPPIWIFVLVNSGIHAMMYTYYTVSALRIRVPQVIKRTLTTLQITQFIGGGTLAALYLFVSYTVPVSVPYEPTETTISKATASLASPEAVATATGAAVAFLKKLVYRAAGEEGLAENIGSVGQAAHGVHTPSPAAHDGARKVAYRTEYQSVPCIDTSGQAVAVYLNVLYLAPLTFLFVRFFIKSYLRRTSPGTKHMTKQNALSKSSNDAIRGVERELEALGKAPEDMEDIPPTSQRGRRGSRNRLAGRPSLSPDNQKFVQSVKIKVNERLEQIGEGPEASRERAKQLAKEIVEKAEKAEKEGNGEKNGKA</sequence>
<evidence type="ECO:0000256" key="10">
    <source>
        <dbReference type="RuleBase" id="RU361115"/>
    </source>
</evidence>
<dbReference type="GO" id="GO:0005789">
    <property type="term" value="C:endoplasmic reticulum membrane"/>
    <property type="evidence" value="ECO:0007669"/>
    <property type="project" value="TreeGrafter"/>
</dbReference>
<organism evidence="12 13">
    <name type="scientific">Westerdykella ornata</name>
    <dbReference type="NCBI Taxonomy" id="318751"/>
    <lineage>
        <taxon>Eukaryota</taxon>
        <taxon>Fungi</taxon>
        <taxon>Dikarya</taxon>
        <taxon>Ascomycota</taxon>
        <taxon>Pezizomycotina</taxon>
        <taxon>Dothideomycetes</taxon>
        <taxon>Pleosporomycetidae</taxon>
        <taxon>Pleosporales</taxon>
        <taxon>Sporormiaceae</taxon>
        <taxon>Westerdykella</taxon>
    </lineage>
</organism>
<dbReference type="EMBL" id="ML986491">
    <property type="protein sequence ID" value="KAF2277269.1"/>
    <property type="molecule type" value="Genomic_DNA"/>
</dbReference>
<feature type="transmembrane region" description="Helical" evidence="10">
    <location>
        <begin position="57"/>
        <end position="75"/>
    </location>
</feature>
<dbReference type="InterPro" id="IPR002076">
    <property type="entry name" value="ELO_fam"/>
</dbReference>
<evidence type="ECO:0000256" key="3">
    <source>
        <dbReference type="ARBA" id="ARBA00022679"/>
    </source>
</evidence>
<dbReference type="EC" id="2.3.1.-" evidence="10"/>
<proteinExistence type="inferred from homology"/>
<keyword evidence="13" id="KW-1185">Reference proteome</keyword>
<dbReference type="GO" id="GO:0042761">
    <property type="term" value="P:very long-chain fatty acid biosynthetic process"/>
    <property type="evidence" value="ECO:0007669"/>
    <property type="project" value="TreeGrafter"/>
</dbReference>
<evidence type="ECO:0000256" key="11">
    <source>
        <dbReference type="SAM" id="MobiDB-lite"/>
    </source>
</evidence>
<keyword evidence="4 10" id="KW-0812">Transmembrane</keyword>
<evidence type="ECO:0000256" key="7">
    <source>
        <dbReference type="ARBA" id="ARBA00023098"/>
    </source>
</evidence>
<evidence type="ECO:0000313" key="13">
    <source>
        <dbReference type="Proteomes" id="UP000800097"/>
    </source>
</evidence>
<dbReference type="RefSeq" id="XP_033654808.1">
    <property type="nucleotide sequence ID" value="XM_033800251.1"/>
</dbReference>
<dbReference type="PANTHER" id="PTHR11157">
    <property type="entry name" value="FATTY ACID ACYL TRANSFERASE-RELATED"/>
    <property type="match status" value="1"/>
</dbReference>
<evidence type="ECO:0000256" key="1">
    <source>
        <dbReference type="ARBA" id="ARBA00004141"/>
    </source>
</evidence>
<keyword evidence="5 10" id="KW-0276">Fatty acid metabolism</keyword>
<dbReference type="Proteomes" id="UP000800097">
    <property type="component" value="Unassembled WGS sequence"/>
</dbReference>
<gene>
    <name evidence="12" type="ORF">EI97DRAFT_449956</name>
</gene>
<feature type="region of interest" description="Disordered" evidence="11">
    <location>
        <begin position="431"/>
        <end position="450"/>
    </location>
</feature>
<protein>
    <recommendedName>
        <fullName evidence="10">Elongation of fatty acids protein</fullName>
        <ecNumber evidence="10">2.3.1.-</ecNumber>
    </recommendedName>
</protein>
<dbReference type="GO" id="GO:0009922">
    <property type="term" value="F:fatty acid elongase activity"/>
    <property type="evidence" value="ECO:0007669"/>
    <property type="project" value="InterPro"/>
</dbReference>
<keyword evidence="9 10" id="KW-0275">Fatty acid biosynthesis</keyword>
<dbReference type="GeneID" id="54553426"/>
<dbReference type="GO" id="GO:0034626">
    <property type="term" value="P:fatty acid elongation, polyunsaturated fatty acid"/>
    <property type="evidence" value="ECO:0007669"/>
    <property type="project" value="TreeGrafter"/>
</dbReference>
<dbReference type="PANTHER" id="PTHR11157:SF169">
    <property type="entry name" value="ELONGATION OF FATTY ACIDS PROTEIN"/>
    <property type="match status" value="1"/>
</dbReference>
<comment type="similarity">
    <text evidence="10">Belongs to the ELO family.</text>
</comment>
<dbReference type="OrthoDB" id="10259681at2759"/>
<keyword evidence="6 10" id="KW-1133">Transmembrane helix</keyword>